<evidence type="ECO:0000259" key="1">
    <source>
        <dbReference type="Pfam" id="PF17389"/>
    </source>
</evidence>
<feature type="domain" description="Alpha-L-rhamnosidase C-terminal" evidence="2">
    <location>
        <begin position="722"/>
        <end position="788"/>
    </location>
</feature>
<dbReference type="EMBL" id="JBHSMI010000067">
    <property type="protein sequence ID" value="MFC5407500.1"/>
    <property type="molecule type" value="Genomic_DNA"/>
</dbReference>
<dbReference type="PANTHER" id="PTHR34987:SF2">
    <property type="entry name" value="B, PUTATIVE (AFU_ORTHOLOGUE AFUA_7G05040)-RELATED"/>
    <property type="match status" value="1"/>
</dbReference>
<dbReference type="Proteomes" id="UP001596113">
    <property type="component" value="Unassembled WGS sequence"/>
</dbReference>
<dbReference type="RefSeq" id="WP_378140218.1">
    <property type="nucleotide sequence ID" value="NZ_JBHSMI010000067.1"/>
</dbReference>
<dbReference type="Gene3D" id="2.60.120.260">
    <property type="entry name" value="Galactose-binding domain-like"/>
    <property type="match status" value="2"/>
</dbReference>
<dbReference type="InterPro" id="IPR008979">
    <property type="entry name" value="Galactose-bd-like_sf"/>
</dbReference>
<dbReference type="SUPFAM" id="SSF48208">
    <property type="entry name" value="Six-hairpin glycosidases"/>
    <property type="match status" value="1"/>
</dbReference>
<proteinExistence type="predicted"/>
<dbReference type="SUPFAM" id="SSF49785">
    <property type="entry name" value="Galactose-binding domain-like"/>
    <property type="match status" value="1"/>
</dbReference>
<dbReference type="Pfam" id="PF17389">
    <property type="entry name" value="Bac_rhamnosid6H"/>
    <property type="match status" value="1"/>
</dbReference>
<evidence type="ECO:0000259" key="2">
    <source>
        <dbReference type="Pfam" id="PF17390"/>
    </source>
</evidence>
<organism evidence="3 4">
    <name type="scientific">Cohnella soli</name>
    <dbReference type="NCBI Taxonomy" id="425005"/>
    <lineage>
        <taxon>Bacteria</taxon>
        <taxon>Bacillati</taxon>
        <taxon>Bacillota</taxon>
        <taxon>Bacilli</taxon>
        <taxon>Bacillales</taxon>
        <taxon>Paenibacillaceae</taxon>
        <taxon>Cohnella</taxon>
    </lineage>
</organism>
<protein>
    <submittedName>
        <fullName evidence="3">Alpha-L-rhamnosidase C-terminal domain-containing protein</fullName>
    </submittedName>
</protein>
<dbReference type="InterPro" id="IPR035396">
    <property type="entry name" value="Bac_rhamnosid6H"/>
</dbReference>
<gene>
    <name evidence="3" type="ORF">ACFPOF_32620</name>
</gene>
<dbReference type="Gene3D" id="2.60.420.10">
    <property type="entry name" value="Maltose phosphorylase, domain 3"/>
    <property type="match status" value="1"/>
</dbReference>
<dbReference type="InterPro" id="IPR012341">
    <property type="entry name" value="6hp_glycosidase-like_sf"/>
</dbReference>
<sequence length="812" mass="92518">MEQHRAWKAHWIWKQRTEVSATEGRHELVYFRRSFALPAEGAGKLVVRVSADSRYRLYLNGKSVSVGPCKGDRYTHHYETVDLTEHLLPGMNVLAAKVLHFTVSEPFVLGVGGPASVWRSNTGAFFLEGDLVDENGCAIIELSSSEQWVCLEDRALSFHPGELETLYVGGAERVDGASLPHGWEEIEYDDRHWDKASVIADAYDSTYGQLTPWPLTPRPIPPLYEEERGFRSIARIVGGQEAEPSFHLPHDGRMPEGDQGFELKAGERFLIELDAGELTTGYLRLAMTGGRGSSVRILCAECYEDPPESTIRRNKGIRDDHSKGLLLGEEDIYSIQGFGDPSLGRYESYEPFWFRTFRFVRLSVEVGSEPLVIHRFNYRETGYPLEIEADFRSSDESLRKLWDISMNTLKRCMHETYEDCPFYEQMQYAMDTRLQVLFTYHLSADDRLARKAIFDFHSSLLPNGMLQSRYPSLYPQIIPGFSFYWIMMVHDHYRYFADADLVRMYLPTMDAVLGWFERQLDERGLVDRMPPQYWSFVDWVEQWRDFAGVPAANLKGPLAILSMQYAAALQAAAELNDFAGRTATAEEYRLRADSLNEAIRANCWSEGRQMFRDGPEAEEFSQHAQIWAVLSGTASGAEARKLLETMMVDQSLPVVSYAMAFYLFRAMSDTGLYERSFPLWDTWRRLAELNLTTWVEDPVSQRSDCHGWGATPLYEFPAEILGVKPAEPGFKRIKVQPRLGHLAWAEGKVATAQGTVYVKWELDGEDRFRLRVQGPRHIPVTVELPNGQSFTVPEADPYEVVVHLRSAGSIVG</sequence>
<dbReference type="Gene3D" id="1.50.10.10">
    <property type="match status" value="1"/>
</dbReference>
<name>A0ABW0I1U7_9BACL</name>
<evidence type="ECO:0000313" key="3">
    <source>
        <dbReference type="EMBL" id="MFC5407500.1"/>
    </source>
</evidence>
<accession>A0ABW0I1U7</accession>
<reference evidence="4" key="1">
    <citation type="journal article" date="2019" name="Int. J. Syst. Evol. Microbiol.">
        <title>The Global Catalogue of Microorganisms (GCM) 10K type strain sequencing project: providing services to taxonomists for standard genome sequencing and annotation.</title>
        <authorList>
            <consortium name="The Broad Institute Genomics Platform"/>
            <consortium name="The Broad Institute Genome Sequencing Center for Infectious Disease"/>
            <person name="Wu L."/>
            <person name="Ma J."/>
        </authorList>
    </citation>
    <scope>NUCLEOTIDE SEQUENCE [LARGE SCALE GENOMIC DNA]</scope>
    <source>
        <strain evidence="4">CGMCC 1.18575</strain>
    </source>
</reference>
<dbReference type="PANTHER" id="PTHR34987">
    <property type="entry name" value="C, PUTATIVE (AFU_ORTHOLOGUE AFUA_3G02880)-RELATED"/>
    <property type="match status" value="1"/>
</dbReference>
<evidence type="ECO:0000313" key="4">
    <source>
        <dbReference type="Proteomes" id="UP001596113"/>
    </source>
</evidence>
<feature type="domain" description="Alpha-L-rhamnosidase six-hairpin glycosidase" evidence="1">
    <location>
        <begin position="390"/>
        <end position="639"/>
    </location>
</feature>
<dbReference type="InterPro" id="IPR008928">
    <property type="entry name" value="6-hairpin_glycosidase_sf"/>
</dbReference>
<comment type="caution">
    <text evidence="3">The sequence shown here is derived from an EMBL/GenBank/DDBJ whole genome shotgun (WGS) entry which is preliminary data.</text>
</comment>
<keyword evidence="4" id="KW-1185">Reference proteome</keyword>
<dbReference type="InterPro" id="IPR035398">
    <property type="entry name" value="Bac_rhamnosid_C"/>
</dbReference>
<dbReference type="Pfam" id="PF17390">
    <property type="entry name" value="Bac_rhamnosid_C"/>
    <property type="match status" value="1"/>
</dbReference>